<dbReference type="PANTHER" id="PTHR31190">
    <property type="entry name" value="DNA-BINDING DOMAIN"/>
    <property type="match status" value="1"/>
</dbReference>
<evidence type="ECO:0000313" key="7">
    <source>
        <dbReference type="EMBL" id="KAL2536318.1"/>
    </source>
</evidence>
<sequence length="181" mass="20829">MVAPLERAVEVVDVPTKRKHYRGVRQRSEKFAAEIRDPAKNGALVWLGTYETTEDTALAYDQATYHIRGSRALLNFPLRINFGEHEPMVKDKNGVLLFIKIKMMMECNRIDGRGQRWQPTNGQDKNHSLPKWKVEGCLHSKAMIHLSPSLWGFAFNMLVLIFFKFWSQESLTSLIICHSLA</sequence>
<keyword evidence="4" id="KW-0804">Transcription</keyword>
<evidence type="ECO:0000256" key="5">
    <source>
        <dbReference type="ARBA" id="ARBA00023242"/>
    </source>
</evidence>
<evidence type="ECO:0000313" key="8">
    <source>
        <dbReference type="Proteomes" id="UP001604277"/>
    </source>
</evidence>
<organism evidence="7 8">
    <name type="scientific">Forsythia ovata</name>
    <dbReference type="NCBI Taxonomy" id="205694"/>
    <lineage>
        <taxon>Eukaryota</taxon>
        <taxon>Viridiplantae</taxon>
        <taxon>Streptophyta</taxon>
        <taxon>Embryophyta</taxon>
        <taxon>Tracheophyta</taxon>
        <taxon>Spermatophyta</taxon>
        <taxon>Magnoliopsida</taxon>
        <taxon>eudicotyledons</taxon>
        <taxon>Gunneridae</taxon>
        <taxon>Pentapetalae</taxon>
        <taxon>asterids</taxon>
        <taxon>lamiids</taxon>
        <taxon>Lamiales</taxon>
        <taxon>Oleaceae</taxon>
        <taxon>Forsythieae</taxon>
        <taxon>Forsythia</taxon>
    </lineage>
</organism>
<comment type="subcellular location">
    <subcellularLocation>
        <location evidence="1">Nucleus</location>
    </subcellularLocation>
</comment>
<keyword evidence="2" id="KW-0805">Transcription regulation</keyword>
<dbReference type="Proteomes" id="UP001604277">
    <property type="component" value="Unassembled WGS sequence"/>
</dbReference>
<dbReference type="EMBL" id="JBFOLJ010000005">
    <property type="protein sequence ID" value="KAL2536318.1"/>
    <property type="molecule type" value="Genomic_DNA"/>
</dbReference>
<reference evidence="8" key="1">
    <citation type="submission" date="2024-07" db="EMBL/GenBank/DDBJ databases">
        <title>Two chromosome-level genome assemblies of Korean endemic species Abeliophyllum distichum and Forsythia ovata (Oleaceae).</title>
        <authorList>
            <person name="Jang H."/>
        </authorList>
    </citation>
    <scope>NUCLEOTIDE SEQUENCE [LARGE SCALE GENOMIC DNA]</scope>
</reference>
<comment type="caution">
    <text evidence="7">The sequence shown here is derived from an EMBL/GenBank/DDBJ whole genome shotgun (WGS) entry which is preliminary data.</text>
</comment>
<evidence type="ECO:0000259" key="6">
    <source>
        <dbReference type="PROSITE" id="PS51032"/>
    </source>
</evidence>
<dbReference type="GO" id="GO:0005634">
    <property type="term" value="C:nucleus"/>
    <property type="evidence" value="ECO:0007669"/>
    <property type="project" value="UniProtKB-SubCell"/>
</dbReference>
<name>A0ABD1VHI2_9LAMI</name>
<dbReference type="InterPro" id="IPR044808">
    <property type="entry name" value="ERF_plant"/>
</dbReference>
<proteinExistence type="predicted"/>
<keyword evidence="8" id="KW-1185">Reference proteome</keyword>
<accession>A0ABD1VHI2</accession>
<keyword evidence="3" id="KW-0238">DNA-binding</keyword>
<evidence type="ECO:0000256" key="3">
    <source>
        <dbReference type="ARBA" id="ARBA00023125"/>
    </source>
</evidence>
<evidence type="ECO:0000256" key="1">
    <source>
        <dbReference type="ARBA" id="ARBA00004123"/>
    </source>
</evidence>
<protein>
    <submittedName>
        <fullName evidence="7">Ethylene-responsive transcription factor 1A-like</fullName>
    </submittedName>
</protein>
<dbReference type="Pfam" id="PF00847">
    <property type="entry name" value="AP2"/>
    <property type="match status" value="1"/>
</dbReference>
<dbReference type="PRINTS" id="PR00367">
    <property type="entry name" value="ETHRSPELEMNT"/>
</dbReference>
<dbReference type="AlphaFoldDB" id="A0ABD1VHI2"/>
<dbReference type="GO" id="GO:0003677">
    <property type="term" value="F:DNA binding"/>
    <property type="evidence" value="ECO:0007669"/>
    <property type="project" value="UniProtKB-KW"/>
</dbReference>
<dbReference type="PANTHER" id="PTHR31190:SF287">
    <property type="entry name" value="DEVELOPMENT RELATED ERF PROTEIN"/>
    <property type="match status" value="1"/>
</dbReference>
<feature type="domain" description="AP2/ERF" evidence="6">
    <location>
        <begin position="20"/>
        <end position="77"/>
    </location>
</feature>
<gene>
    <name evidence="7" type="ORF">Fot_17709</name>
</gene>
<keyword evidence="5" id="KW-0539">Nucleus</keyword>
<dbReference type="PROSITE" id="PS51032">
    <property type="entry name" value="AP2_ERF"/>
    <property type="match status" value="1"/>
</dbReference>
<dbReference type="Gene3D" id="3.30.730.10">
    <property type="entry name" value="AP2/ERF domain"/>
    <property type="match status" value="1"/>
</dbReference>
<dbReference type="InterPro" id="IPR036955">
    <property type="entry name" value="AP2/ERF_dom_sf"/>
</dbReference>
<dbReference type="SMART" id="SM00380">
    <property type="entry name" value="AP2"/>
    <property type="match status" value="1"/>
</dbReference>
<dbReference type="CDD" id="cd00018">
    <property type="entry name" value="AP2"/>
    <property type="match status" value="1"/>
</dbReference>
<dbReference type="InterPro" id="IPR016177">
    <property type="entry name" value="DNA-bd_dom_sf"/>
</dbReference>
<evidence type="ECO:0000256" key="4">
    <source>
        <dbReference type="ARBA" id="ARBA00023163"/>
    </source>
</evidence>
<dbReference type="InterPro" id="IPR001471">
    <property type="entry name" value="AP2/ERF_dom"/>
</dbReference>
<evidence type="ECO:0000256" key="2">
    <source>
        <dbReference type="ARBA" id="ARBA00023015"/>
    </source>
</evidence>
<dbReference type="SUPFAM" id="SSF54171">
    <property type="entry name" value="DNA-binding domain"/>
    <property type="match status" value="1"/>
</dbReference>